<evidence type="ECO:0000313" key="5">
    <source>
        <dbReference type="Proteomes" id="UP000623129"/>
    </source>
</evidence>
<dbReference type="Proteomes" id="UP000623129">
    <property type="component" value="Unassembled WGS sequence"/>
</dbReference>
<evidence type="ECO:0000256" key="1">
    <source>
        <dbReference type="RuleBase" id="RU365079"/>
    </source>
</evidence>
<organism evidence="4 5">
    <name type="scientific">Carex littledalei</name>
    <dbReference type="NCBI Taxonomy" id="544730"/>
    <lineage>
        <taxon>Eukaryota</taxon>
        <taxon>Viridiplantae</taxon>
        <taxon>Streptophyta</taxon>
        <taxon>Embryophyta</taxon>
        <taxon>Tracheophyta</taxon>
        <taxon>Spermatophyta</taxon>
        <taxon>Magnoliopsida</taxon>
        <taxon>Liliopsida</taxon>
        <taxon>Poales</taxon>
        <taxon>Cyperaceae</taxon>
        <taxon>Cyperoideae</taxon>
        <taxon>Cariceae</taxon>
        <taxon>Carex</taxon>
        <taxon>Carex subgen. Euthyceras</taxon>
    </lineage>
</organism>
<comment type="subcellular location">
    <subcellularLocation>
        <location evidence="1">Mitochondrion inner membrane</location>
        <topology evidence="1">Single-pass membrane protein</topology>
    </subcellularLocation>
</comment>
<evidence type="ECO:0000259" key="3">
    <source>
        <dbReference type="PROSITE" id="PS50969"/>
    </source>
</evidence>
<comment type="similarity">
    <text evidence="1">Belongs to the TIM50 family.</text>
</comment>
<dbReference type="SMART" id="SM00577">
    <property type="entry name" value="CPDc"/>
    <property type="match status" value="2"/>
</dbReference>
<evidence type="ECO:0000313" key="4">
    <source>
        <dbReference type="EMBL" id="KAF3341319.1"/>
    </source>
</evidence>
<dbReference type="Gene3D" id="3.40.50.1000">
    <property type="entry name" value="HAD superfamily/HAD-like"/>
    <property type="match status" value="2"/>
</dbReference>
<feature type="region of interest" description="Disordered" evidence="2">
    <location>
        <begin position="1"/>
        <end position="23"/>
    </location>
</feature>
<keyword evidence="5" id="KW-1185">Reference proteome</keyword>
<dbReference type="OrthoDB" id="610528at2759"/>
<dbReference type="GO" id="GO:0005744">
    <property type="term" value="C:TIM23 mitochondrial import inner membrane translocase complex"/>
    <property type="evidence" value="ECO:0007669"/>
    <property type="project" value="UniProtKB-UniRule"/>
</dbReference>
<dbReference type="CDD" id="cd07521">
    <property type="entry name" value="HAD_FCP1-like"/>
    <property type="match status" value="1"/>
</dbReference>
<dbReference type="SUPFAM" id="SSF56784">
    <property type="entry name" value="HAD-like"/>
    <property type="match status" value="2"/>
</dbReference>
<keyword evidence="1" id="KW-0809">Transit peptide</keyword>
<gene>
    <name evidence="4" type="ORF">FCM35_KLT10163</name>
</gene>
<comment type="caution">
    <text evidence="4">The sequence shown here is derived from an EMBL/GenBank/DDBJ whole genome shotgun (WGS) entry which is preliminary data.</text>
</comment>
<reference evidence="4" key="1">
    <citation type="submission" date="2020-01" db="EMBL/GenBank/DDBJ databases">
        <title>Genome sequence of Kobresia littledalei, the first chromosome-level genome in the family Cyperaceae.</title>
        <authorList>
            <person name="Qu G."/>
        </authorList>
    </citation>
    <scope>NUCLEOTIDE SEQUENCE</scope>
    <source>
        <strain evidence="4">C.B.Clarke</strain>
        <tissue evidence="4">Leaf</tissue>
    </source>
</reference>
<dbReference type="AlphaFoldDB" id="A0A833RHF9"/>
<dbReference type="PANTHER" id="PTHR12210">
    <property type="entry name" value="DULLARD PROTEIN PHOSPHATASE"/>
    <property type="match status" value="1"/>
</dbReference>
<name>A0A833RHF9_9POAL</name>
<feature type="domain" description="FCP1 homology" evidence="3">
    <location>
        <begin position="208"/>
        <end position="360"/>
    </location>
</feature>
<protein>
    <recommendedName>
        <fullName evidence="1">Mitochondrial import inner membrane translocase subunit TIM50</fullName>
    </recommendedName>
</protein>
<keyword evidence="1" id="KW-0811">Translocation</keyword>
<feature type="domain" description="FCP1 homology" evidence="3">
    <location>
        <begin position="21"/>
        <end position="183"/>
    </location>
</feature>
<keyword evidence="1" id="KW-0496">Mitochondrion</keyword>
<keyword evidence="1" id="KW-0813">Transport</keyword>
<dbReference type="InterPro" id="IPR050365">
    <property type="entry name" value="TIM50"/>
</dbReference>
<dbReference type="PROSITE" id="PS50969">
    <property type="entry name" value="FCP1"/>
    <property type="match status" value="2"/>
</dbReference>
<dbReference type="Pfam" id="PF03031">
    <property type="entry name" value="NIF"/>
    <property type="match status" value="2"/>
</dbReference>
<dbReference type="InterPro" id="IPR004274">
    <property type="entry name" value="FCP1_dom"/>
</dbReference>
<accession>A0A833RHF9</accession>
<comment type="function">
    <text evidence="1">Essential component of the TIM23 complex, a complex that mediates the translocation of transit peptide-containing proteins across the mitochondrial inner membrane.</text>
</comment>
<dbReference type="EMBL" id="SWLB01000002">
    <property type="protein sequence ID" value="KAF3341319.1"/>
    <property type="molecule type" value="Genomic_DNA"/>
</dbReference>
<dbReference type="InterPro" id="IPR036412">
    <property type="entry name" value="HAD-like_sf"/>
</dbReference>
<keyword evidence="1" id="KW-0653">Protein transport</keyword>
<dbReference type="GO" id="GO:0015031">
    <property type="term" value="P:protein transport"/>
    <property type="evidence" value="ECO:0007669"/>
    <property type="project" value="UniProtKB-KW"/>
</dbReference>
<evidence type="ECO:0000256" key="2">
    <source>
        <dbReference type="SAM" id="MobiDB-lite"/>
    </source>
</evidence>
<comment type="subunit">
    <text evidence="1">Component of the TIM23 complex.</text>
</comment>
<dbReference type="InterPro" id="IPR023214">
    <property type="entry name" value="HAD_sf"/>
</dbReference>
<proteinExistence type="inferred from homology"/>
<sequence length="382" mass="44247">MRSPIRSLPSSPCKSSPPPLPDSQKKTLCISVFRTIIHTSLNPPPGAYDFSLDLVKNEKTSTLYVILRPGLHEFLHAAKKACFEIVTFTWWPEKYVSQILNQIDPNGQIITHKLFHNYFLKTGNRKAVMDLTLTGRMKDRSVIIDKNPNLCVKQWRNAIKVSPFTGDNNDDELWRLFSFFQAQGNFIDVRNLVHVCSKAPPMLGLPLPPTTRKTLFLDLDETLISHVFGEPPDRYDFATEMCYVIKRFGMDKLLQVATDCGYQIVIMTASVREYASPIIDRIDPNGLIAHRLYRDSCKRNKRGMFIKDLSLTGRRLDRCIIIDDIWQRVLQRENVVRIKPFKGDMKDTELKKVLHFFHVESRYEDLRDAVSYVNKWFGHQDL</sequence>